<accession>A0A1D8P784</accession>
<dbReference type="AlphaFoldDB" id="A0A1D8P784"/>
<organism evidence="2 3">
    <name type="scientific">Urechidicola croceus</name>
    <dbReference type="NCBI Taxonomy" id="1850246"/>
    <lineage>
        <taxon>Bacteria</taxon>
        <taxon>Pseudomonadati</taxon>
        <taxon>Bacteroidota</taxon>
        <taxon>Flavobacteriia</taxon>
        <taxon>Flavobacteriales</taxon>
        <taxon>Flavobacteriaceae</taxon>
        <taxon>Urechidicola</taxon>
    </lineage>
</organism>
<name>A0A1D8P784_9FLAO</name>
<feature type="transmembrane region" description="Helical" evidence="1">
    <location>
        <begin position="7"/>
        <end position="27"/>
    </location>
</feature>
<reference evidence="2 3" key="1">
    <citation type="submission" date="2016-10" db="EMBL/GenBank/DDBJ databases">
        <title>Lutibacter sp. LPB0138, isolated from marine gastropod.</title>
        <authorList>
            <person name="Kim E."/>
            <person name="Yi H."/>
        </authorList>
    </citation>
    <scope>NUCLEOTIDE SEQUENCE [LARGE SCALE GENOMIC DNA]</scope>
    <source>
        <strain evidence="2 3">LPB0138</strain>
    </source>
</reference>
<dbReference type="KEGG" id="lul:LPB138_06885"/>
<keyword evidence="1" id="KW-1133">Transmembrane helix</keyword>
<dbReference type="OrthoDB" id="1151040at2"/>
<sequence>MSKIGKIFEIGYLVMAVLLGYEAYARWNTDRNTSYIAIFFVCLAIFMFFFRKKMRKRREEYLNKNK</sequence>
<dbReference type="STRING" id="1850246.LPB138_06885"/>
<evidence type="ECO:0000313" key="3">
    <source>
        <dbReference type="Proteomes" id="UP000176050"/>
    </source>
</evidence>
<dbReference type="RefSeq" id="WP_070236557.1">
    <property type="nucleotide sequence ID" value="NZ_CP017478.1"/>
</dbReference>
<keyword evidence="3" id="KW-1185">Reference proteome</keyword>
<feature type="transmembrane region" description="Helical" evidence="1">
    <location>
        <begin position="33"/>
        <end position="50"/>
    </location>
</feature>
<keyword evidence="1" id="KW-0472">Membrane</keyword>
<gene>
    <name evidence="2" type="ORF">LPB138_06885</name>
</gene>
<evidence type="ECO:0000313" key="2">
    <source>
        <dbReference type="EMBL" id="AOW20414.1"/>
    </source>
</evidence>
<evidence type="ECO:0000256" key="1">
    <source>
        <dbReference type="SAM" id="Phobius"/>
    </source>
</evidence>
<dbReference type="Proteomes" id="UP000176050">
    <property type="component" value="Chromosome"/>
</dbReference>
<protein>
    <submittedName>
        <fullName evidence="2">Uncharacterized protein</fullName>
    </submittedName>
</protein>
<dbReference type="EMBL" id="CP017478">
    <property type="protein sequence ID" value="AOW20414.1"/>
    <property type="molecule type" value="Genomic_DNA"/>
</dbReference>
<proteinExistence type="predicted"/>
<keyword evidence="1" id="KW-0812">Transmembrane</keyword>